<accession>A0ABQ7JCI0</accession>
<keyword evidence="1" id="KW-0812">Transmembrane</keyword>
<dbReference type="EMBL" id="JADAQX010000135">
    <property type="protein sequence ID" value="KAF8821736.1"/>
    <property type="molecule type" value="Genomic_DNA"/>
</dbReference>
<feature type="transmembrane region" description="Helical" evidence="1">
    <location>
        <begin position="279"/>
        <end position="306"/>
    </location>
</feature>
<feature type="domain" description="VTT" evidence="2">
    <location>
        <begin position="224"/>
        <end position="322"/>
    </location>
</feature>
<keyword evidence="1" id="KW-1133">Transmembrane helix</keyword>
<feature type="transmembrane region" description="Helical" evidence="1">
    <location>
        <begin position="312"/>
        <end position="336"/>
    </location>
</feature>
<sequence length="458" mass="52970">MTELTNEIDFKEKDLMEKEGRIQETVEAKKLPPYSFEDRIPKSADEIQEFKRKLHMRRSQLTLLRHPIRTCTLFGVMLVSFISFLIKKMIWHRMRFVLVLLSLQALFLSTYLEGPHTEIILEIWIYLKLIVWWVGLGILSSVGLGTGMHSGLLFLFPHFFLICSTSEMCSSLNFDARTNMWQNAMQTSEHFQCISQNASDAFDSKITLFGLILKVFPYGFLWGVGSAIGELPPYLASYATALARKNDEEFEELKAGINSNKRTFIQRMKLWTMEMVENYGSLSVLLLSAWPNAFFDLCGIVCGHFLMPFWRFFMALFVGKAVIKIFIQCCFFILLFSSKFSQFRTGLIFKSARLWPLRYWITHKFGTEEAFEAIVLSKIHQLRHGGMGEEKLGESGLLRFSTIFFFIMLAILAVFVASCIQQSAQMRQKELDEEELERFSHSYGPAIPLDPLDALKFY</sequence>
<protein>
    <submittedName>
        <fullName evidence="3">TDC1</fullName>
    </submittedName>
</protein>
<feature type="transmembrane region" description="Helical" evidence="1">
    <location>
        <begin position="123"/>
        <end position="144"/>
    </location>
</feature>
<name>A0ABQ7JCI0_9APIC</name>
<evidence type="ECO:0000313" key="4">
    <source>
        <dbReference type="Proteomes" id="UP000823046"/>
    </source>
</evidence>
<evidence type="ECO:0000256" key="1">
    <source>
        <dbReference type="SAM" id="Phobius"/>
    </source>
</evidence>
<dbReference type="Pfam" id="PF09335">
    <property type="entry name" value="VTT_dom"/>
    <property type="match status" value="1"/>
</dbReference>
<gene>
    <name evidence="3" type="ORF">IE077_001653</name>
</gene>
<evidence type="ECO:0000259" key="2">
    <source>
        <dbReference type="Pfam" id="PF09335"/>
    </source>
</evidence>
<evidence type="ECO:0000313" key="3">
    <source>
        <dbReference type="EMBL" id="KAF8821736.1"/>
    </source>
</evidence>
<feature type="transmembrane region" description="Helical" evidence="1">
    <location>
        <begin position="397"/>
        <end position="417"/>
    </location>
</feature>
<dbReference type="InterPro" id="IPR032816">
    <property type="entry name" value="VTT_dom"/>
</dbReference>
<proteinExistence type="predicted"/>
<feature type="transmembrane region" description="Helical" evidence="1">
    <location>
        <begin position="66"/>
        <end position="86"/>
    </location>
</feature>
<keyword evidence="4" id="KW-1185">Reference proteome</keyword>
<keyword evidence="1" id="KW-0472">Membrane</keyword>
<comment type="caution">
    <text evidence="3">The sequence shown here is derived from an EMBL/GenBank/DDBJ whole genome shotgun (WGS) entry which is preliminary data.</text>
</comment>
<dbReference type="Proteomes" id="UP000823046">
    <property type="component" value="Unassembled WGS sequence"/>
</dbReference>
<reference evidence="3 4" key="1">
    <citation type="journal article" date="2020" name="bioRxiv">
        <title>Metabolic contributions of an alphaproteobacterial endosymbiont in the apicomplexan Cardiosporidium cionae.</title>
        <authorList>
            <person name="Hunter E.S."/>
            <person name="Paight C.J."/>
            <person name="Lane C.E."/>
        </authorList>
    </citation>
    <scope>NUCLEOTIDE SEQUENCE [LARGE SCALE GENOMIC DNA]</scope>
    <source>
        <strain evidence="3">ESH_2018</strain>
    </source>
</reference>
<organism evidence="3 4">
    <name type="scientific">Cardiosporidium cionae</name>
    <dbReference type="NCBI Taxonomy" id="476202"/>
    <lineage>
        <taxon>Eukaryota</taxon>
        <taxon>Sar</taxon>
        <taxon>Alveolata</taxon>
        <taxon>Apicomplexa</taxon>
        <taxon>Aconoidasida</taxon>
        <taxon>Nephromycida</taxon>
        <taxon>Cardiosporidium</taxon>
    </lineage>
</organism>